<evidence type="ECO:0000256" key="4">
    <source>
        <dbReference type="ARBA" id="ARBA00023014"/>
    </source>
</evidence>
<keyword evidence="3" id="KW-0408">Iron</keyword>
<dbReference type="GO" id="GO:0008168">
    <property type="term" value="F:methyltransferase activity"/>
    <property type="evidence" value="ECO:0007669"/>
    <property type="project" value="InterPro"/>
</dbReference>
<feature type="domain" description="Radical SAM core" evidence="6">
    <location>
        <begin position="139"/>
        <end position="356"/>
    </location>
</feature>
<dbReference type="KEGG" id="csy:CENSYa_1012"/>
<keyword evidence="1" id="KW-0949">S-adenosyl-L-methionine</keyword>
<evidence type="ECO:0000256" key="5">
    <source>
        <dbReference type="SAM" id="Phobius"/>
    </source>
</evidence>
<dbReference type="Gene3D" id="3.20.20.70">
    <property type="entry name" value="Aldolase class I"/>
    <property type="match status" value="1"/>
</dbReference>
<evidence type="ECO:0000313" key="8">
    <source>
        <dbReference type="Proteomes" id="UP000000758"/>
    </source>
</evidence>
<dbReference type="InterPro" id="IPR056488">
    <property type="entry name" value="Zn_ribbon_HMPTM"/>
</dbReference>
<dbReference type="InterPro" id="IPR013785">
    <property type="entry name" value="Aldolase_TIM"/>
</dbReference>
<evidence type="ECO:0000256" key="1">
    <source>
        <dbReference type="ARBA" id="ARBA00022691"/>
    </source>
</evidence>
<reference evidence="7 8" key="1">
    <citation type="journal article" date="2006" name="Proc. Natl. Acad. Sci. U.S.A.">
        <title>Genomic analysis of the uncultivated marine crenarchaeote Cenarchaeum symbiosum.</title>
        <authorList>
            <person name="Hallam S.J."/>
            <person name="Konstantinidis K.T."/>
            <person name="Putnam N."/>
            <person name="Schleper C."/>
            <person name="Watanabe Y."/>
            <person name="Sugahara J."/>
            <person name="Preston C."/>
            <person name="de la Torre J."/>
            <person name="Richardson P.M."/>
            <person name="DeLong E.F."/>
        </authorList>
    </citation>
    <scope>NUCLEOTIDE SEQUENCE [LARGE SCALE GENOMIC DNA]</scope>
    <source>
        <strain evidence="8">A</strain>
    </source>
</reference>
<evidence type="ECO:0000256" key="3">
    <source>
        <dbReference type="ARBA" id="ARBA00023004"/>
    </source>
</evidence>
<dbReference type="EnsemblBacteria" id="ABK77644">
    <property type="protein sequence ID" value="ABK77644"/>
    <property type="gene ID" value="CENSYa_1012"/>
</dbReference>
<evidence type="ECO:0000256" key="2">
    <source>
        <dbReference type="ARBA" id="ARBA00022723"/>
    </source>
</evidence>
<dbReference type="EMBL" id="DP000238">
    <property type="protein sequence ID" value="ABK77644.1"/>
    <property type="molecule type" value="Genomic_DNA"/>
</dbReference>
<dbReference type="SFLD" id="SFLDG01067">
    <property type="entry name" value="SPASM/twitch_domain_containing"/>
    <property type="match status" value="1"/>
</dbReference>
<keyword evidence="5" id="KW-0472">Membrane</keyword>
<protein>
    <submittedName>
        <fullName evidence="7">Fe-S oxidoreductase</fullName>
    </submittedName>
</protein>
<sequence>MIPAVHSCLNPALYRFSNLYGVVIYYILSRTGRYRMALIQITNQAPKNLGKKSTIRFTQSICPDCNMILDAEIFERDGKVSMTKTCPTHGECEELYYGSYELYQKFSTYWQDGKGAHAPNVMVDKCACPNNCGLCTNHLSHSGLANMIVTNRCDLTCWYCFFYVKKGLEGAYMYEPSLDQVRAMMKTLRSERPIAGNSIQITGGEPMLRTDITDIIKIMKEEGVDHIQMNTNGIRHAMDPEAARDVRLAGCNNLYLSFDGVTARTNPKNHWEIPHALDSCRKTGTTVVFVPTVIKSINDHELGGIIRYAQKNLDVVHAVNFQPVSLTGRMGKQEREKFRITIPDCIQRIEEQTNGEVTIDDWFPVPSCMPLTNVIEAFSSKPKYELSIHFACGAGTYIFEDAETKKFVPLTKFCDIQGMLELFEDKSEEIRSGKNKYFTMLEVVRKLKSFVDAKKQPAGLDLAKMFGNILMKRSFGSVGSWHVKGLFLGMMHFQDKYNEDLERLQRCDIHYLTPDLRVIPFCAFNVIPEWYRDRIQKKYSTTVEEWEEREGVKLEDGLYRGLMRRGAGDELAAGCAKSEMYHEAAQATM</sequence>
<proteinExistence type="predicted"/>
<organism evidence="7 8">
    <name type="scientific">Cenarchaeum symbiosum (strain A)</name>
    <dbReference type="NCBI Taxonomy" id="414004"/>
    <lineage>
        <taxon>Archaea</taxon>
        <taxon>Nitrososphaerota</taxon>
        <taxon>Candidatus Cenarchaeales</taxon>
        <taxon>Candidatus Cenarchaeaceae</taxon>
        <taxon>Candidatus Cenarchaeum</taxon>
    </lineage>
</organism>
<dbReference type="CDD" id="cd01335">
    <property type="entry name" value="Radical_SAM"/>
    <property type="match status" value="1"/>
</dbReference>
<dbReference type="InterPro" id="IPR007197">
    <property type="entry name" value="rSAM"/>
</dbReference>
<dbReference type="SFLD" id="SFLDF00385">
    <property type="entry name" value="7_8-dihydro-6-hydroxymethylpte"/>
    <property type="match status" value="1"/>
</dbReference>
<dbReference type="PANTHER" id="PTHR43306">
    <property type="entry name" value="7,8-DIHYDRO-6-HYDROXYMETHYLPTERIN DIMETHYLTRANSFERASE"/>
    <property type="match status" value="1"/>
</dbReference>
<keyword evidence="8" id="KW-1185">Reference proteome</keyword>
<dbReference type="InterPro" id="IPR034474">
    <property type="entry name" value="Methyltransferase_Class_D"/>
</dbReference>
<keyword evidence="5" id="KW-1133">Transmembrane helix</keyword>
<name>A0RWC7_CENSY</name>
<dbReference type="PROSITE" id="PS51918">
    <property type="entry name" value="RADICAL_SAM"/>
    <property type="match status" value="1"/>
</dbReference>
<evidence type="ECO:0000313" key="7">
    <source>
        <dbReference type="EMBL" id="ABK77644.1"/>
    </source>
</evidence>
<dbReference type="PATRIC" id="fig|414004.10.peg.934"/>
<dbReference type="GO" id="GO:0046872">
    <property type="term" value="F:metal ion binding"/>
    <property type="evidence" value="ECO:0007669"/>
    <property type="project" value="UniProtKB-KW"/>
</dbReference>
<dbReference type="HOGENOM" id="CLU_023791_0_0_2"/>
<gene>
    <name evidence="7" type="ordered locus">CENSYa_1012</name>
</gene>
<keyword evidence="4" id="KW-0411">Iron-sulfur</keyword>
<dbReference type="Pfam" id="PF04055">
    <property type="entry name" value="Radical_SAM"/>
    <property type="match status" value="1"/>
</dbReference>
<dbReference type="GO" id="GO:0051539">
    <property type="term" value="F:4 iron, 4 sulfur cluster binding"/>
    <property type="evidence" value="ECO:0007669"/>
    <property type="project" value="InterPro"/>
</dbReference>
<dbReference type="SUPFAM" id="SSF102114">
    <property type="entry name" value="Radical SAM enzymes"/>
    <property type="match status" value="1"/>
</dbReference>
<keyword evidence="2" id="KW-0479">Metal-binding</keyword>
<dbReference type="NCBIfam" id="NF045702">
    <property type="entry name" value="rSAM_GDGT_ether"/>
    <property type="match status" value="1"/>
</dbReference>
<dbReference type="Proteomes" id="UP000000758">
    <property type="component" value="Chromosome"/>
</dbReference>
<dbReference type="SFLD" id="SFLDG01100">
    <property type="entry name" value="methyltransferase_(Class_D)"/>
    <property type="match status" value="1"/>
</dbReference>
<dbReference type="AlphaFoldDB" id="A0RWC7"/>
<dbReference type="STRING" id="414004.CENSYa_1012"/>
<dbReference type="Pfam" id="PF23545">
    <property type="entry name" value="Zn_ribbon_HMPTM"/>
    <property type="match status" value="1"/>
</dbReference>
<accession>A0RWC7</accession>
<dbReference type="InterPro" id="IPR058240">
    <property type="entry name" value="rSAM_sf"/>
</dbReference>
<evidence type="ECO:0000259" key="6">
    <source>
        <dbReference type="PROSITE" id="PS51918"/>
    </source>
</evidence>
<dbReference type="PANTHER" id="PTHR43306:SF1">
    <property type="entry name" value="7,8-DIHYDRO-6-HYDROXYMETHYLPTERIN DIMETHYLTRANSFERASE"/>
    <property type="match status" value="1"/>
</dbReference>
<feature type="transmembrane region" description="Helical" evidence="5">
    <location>
        <begin position="12"/>
        <end position="28"/>
    </location>
</feature>
<dbReference type="SFLD" id="SFLDS00029">
    <property type="entry name" value="Radical_SAM"/>
    <property type="match status" value="1"/>
</dbReference>
<keyword evidence="5" id="KW-0812">Transmembrane</keyword>
<dbReference type="InterPro" id="IPR034471">
    <property type="entry name" value="GDGT/MA_synthase"/>
</dbReference>